<evidence type="ECO:0000313" key="4">
    <source>
        <dbReference type="Proteomes" id="UP000193144"/>
    </source>
</evidence>
<evidence type="ECO:0000313" key="3">
    <source>
        <dbReference type="EMBL" id="ORX95041.1"/>
    </source>
</evidence>
<keyword evidence="1 3" id="KW-0378">Hydrolase</keyword>
<dbReference type="AlphaFoldDB" id="A0A1Y1YAJ2"/>
<dbReference type="SUPFAM" id="SSF53474">
    <property type="entry name" value="alpha/beta-Hydrolases"/>
    <property type="match status" value="1"/>
</dbReference>
<dbReference type="Pfam" id="PF03959">
    <property type="entry name" value="FSH1"/>
    <property type="match status" value="1"/>
</dbReference>
<dbReference type="PANTHER" id="PTHR48070">
    <property type="entry name" value="ESTERASE OVCA2"/>
    <property type="match status" value="1"/>
</dbReference>
<dbReference type="OrthoDB" id="2094269at2759"/>
<reference evidence="3 4" key="1">
    <citation type="submission" date="2016-07" db="EMBL/GenBank/DDBJ databases">
        <title>Pervasive Adenine N6-methylation of Active Genes in Fungi.</title>
        <authorList>
            <consortium name="DOE Joint Genome Institute"/>
            <person name="Mondo S.J."/>
            <person name="Dannebaum R.O."/>
            <person name="Kuo R.C."/>
            <person name="Labutti K."/>
            <person name="Haridas S."/>
            <person name="Kuo A."/>
            <person name="Salamov A."/>
            <person name="Ahrendt S.R."/>
            <person name="Lipzen A."/>
            <person name="Sullivan W."/>
            <person name="Andreopoulos W.B."/>
            <person name="Clum A."/>
            <person name="Lindquist E."/>
            <person name="Daum C."/>
            <person name="Ramamoorthy G.K."/>
            <person name="Gryganskyi A."/>
            <person name="Culley D."/>
            <person name="Magnuson J.K."/>
            <person name="James T.Y."/>
            <person name="O'Malley M.A."/>
            <person name="Stajich J.E."/>
            <person name="Spatafora J.W."/>
            <person name="Visel A."/>
            <person name="Grigoriev I.V."/>
        </authorList>
    </citation>
    <scope>NUCLEOTIDE SEQUENCE [LARGE SCALE GENOMIC DNA]</scope>
    <source>
        <strain evidence="3 4">CBS 115471</strain>
    </source>
</reference>
<dbReference type="EMBL" id="MCFA01000292">
    <property type="protein sequence ID" value="ORX95041.1"/>
    <property type="molecule type" value="Genomic_DNA"/>
</dbReference>
<proteinExistence type="predicted"/>
<accession>A0A1Y1YAJ2</accession>
<keyword evidence="4" id="KW-1185">Reference proteome</keyword>
<gene>
    <name evidence="3" type="ORF">BCR34DRAFT_203711</name>
</gene>
<name>A0A1Y1YAJ2_9PLEO</name>
<dbReference type="GO" id="GO:0005737">
    <property type="term" value="C:cytoplasm"/>
    <property type="evidence" value="ECO:0007669"/>
    <property type="project" value="TreeGrafter"/>
</dbReference>
<dbReference type="GO" id="GO:0005634">
    <property type="term" value="C:nucleus"/>
    <property type="evidence" value="ECO:0007669"/>
    <property type="project" value="TreeGrafter"/>
</dbReference>
<sequence>MLLHCFCYSTRSLFRSQDAVSLPAWKGHQQPYNADANKHELGDSHTFEYVEGEIECSAAPGLGPFSSPDEGFFRYYDPDKFETCEKALLDLGVFIRERGPFDAVMTFSEGAALAATFIIEAQRSGQEAPDTCGAFKCAIFFCGGVPYDVPLGRVMGVRGNEGIIQIPTAHIWGSNDEEYPSFGIVLSTLCKEQLREIYIHPGGHEIPGPGSLDAVTQAVNVIRNTIERASLLF</sequence>
<dbReference type="Proteomes" id="UP000193144">
    <property type="component" value="Unassembled WGS sequence"/>
</dbReference>
<dbReference type="PANTHER" id="PTHR48070:SF7">
    <property type="entry name" value="SERINE HYDROLASE FSH DOMAIN-CONTAINING PROTEIN-RELATED"/>
    <property type="match status" value="1"/>
</dbReference>
<dbReference type="InterPro" id="IPR005645">
    <property type="entry name" value="FSH-like_dom"/>
</dbReference>
<dbReference type="GO" id="GO:0019748">
    <property type="term" value="P:secondary metabolic process"/>
    <property type="evidence" value="ECO:0007669"/>
    <property type="project" value="TreeGrafter"/>
</dbReference>
<evidence type="ECO:0000256" key="1">
    <source>
        <dbReference type="ARBA" id="ARBA00022801"/>
    </source>
</evidence>
<dbReference type="InterPro" id="IPR050593">
    <property type="entry name" value="LovG"/>
</dbReference>
<organism evidence="3 4">
    <name type="scientific">Clohesyomyces aquaticus</name>
    <dbReference type="NCBI Taxonomy" id="1231657"/>
    <lineage>
        <taxon>Eukaryota</taxon>
        <taxon>Fungi</taxon>
        <taxon>Dikarya</taxon>
        <taxon>Ascomycota</taxon>
        <taxon>Pezizomycotina</taxon>
        <taxon>Dothideomycetes</taxon>
        <taxon>Pleosporomycetidae</taxon>
        <taxon>Pleosporales</taxon>
        <taxon>Lindgomycetaceae</taxon>
        <taxon>Clohesyomyces</taxon>
    </lineage>
</organism>
<protein>
    <submittedName>
        <fullName evidence="3">Serine hydrolase-domain-containing protein</fullName>
    </submittedName>
</protein>
<comment type="caution">
    <text evidence="3">The sequence shown here is derived from an EMBL/GenBank/DDBJ whole genome shotgun (WGS) entry which is preliminary data.</text>
</comment>
<dbReference type="GO" id="GO:0016787">
    <property type="term" value="F:hydrolase activity"/>
    <property type="evidence" value="ECO:0007669"/>
    <property type="project" value="UniProtKB-KW"/>
</dbReference>
<evidence type="ECO:0000259" key="2">
    <source>
        <dbReference type="Pfam" id="PF03959"/>
    </source>
</evidence>
<dbReference type="InterPro" id="IPR029058">
    <property type="entry name" value="AB_hydrolase_fold"/>
</dbReference>
<feature type="domain" description="Serine hydrolase" evidence="2">
    <location>
        <begin position="40"/>
        <end position="207"/>
    </location>
</feature>
<dbReference type="Gene3D" id="3.40.50.1820">
    <property type="entry name" value="alpha/beta hydrolase"/>
    <property type="match status" value="1"/>
</dbReference>